<dbReference type="Pfam" id="PF00005">
    <property type="entry name" value="ABC_tran"/>
    <property type="match status" value="2"/>
</dbReference>
<sequence length="1282" mass="144693">MEGSDIYRASNSLRASSSTAWRRSIMEGFSRSSHHEEETDEEALKWAALEKLPTYNRLKKGLLTTSRGVANEIDITELGFRERQKLLDRLINVAEEDNERFLLKLKGRIDRVGIDIPTIEVRYEHLNVEAETYVGSRALPTFVNFVTNMVEVGKKKHVTILKDVSGIIKPRRMTLLLGPPSSGKTTLLLALSGKLDPNLTASGRVTYNGHGFDEFVPQRTAAYISQNDVHIGEMTVRETLAFSAREKEAKIKPDPDIDVYMKAAVTGGQEASLVTDYVLKILGLDICADTMMGDEMLRGISGGQRKRVTTGEMLVGPANALFMDEISTGLDSSTTFQIVKCLRQYVHILDGTAVISLLQPAPETYELFDDIILISDGQIVYQGPREHVLEFFESVGFQCPERKGVADFLQEVTSRKDQEQYWMHRDEPYRFVTVTQFTEAFQSFHVGRRIGEELATPFDKSKSHPAALTTKRYGVNKKDLVKANISREFLLMKRNSFVYIFKLFQLTTLAILTMTMFLRTEMHRDNLGDGGVYTGALFFAVVILMFNGLAEISMTIVKLPIFYKQRDLLFYPAWAYAIPSWILKIPITFLEAAVWVFLTYYVIGFDPNVSRFLKQYLVLLLINQMSSGLFRAIAALGRNMIVANTFGSFALLILFALGGFILSRRIGALIGFIFLFNIMYTLALTYLNPFDKPQTTITEESEGGVANGRAREEELTCLESSGSCSRRKNRGMVLPFEPYSITFDQIVYSVDMPQEMKDQGVREDKLVLLKGVSGAFCPGVLTALMGVSGAGKTTLMDVLAGRKTGGYIEGNIKVSGYPKRQETFARISGYCEQNDIHSPHVTVYESLMFIEEVMELVELNPLRNSLVGLPGVSGLSTEQRKRLTIAVELVANPSIIFMDEPTSGLDARAAAIVMRTVRNTVDTGRTVVCTIHQPSIDIFEAFDEVRNTTWMLEVTTPAQELTLGVDFHEVYRNSELYRRNKQLIAELGNPGRGSKDIHFPTQYAQSLLVQCLACLWKQHWSYWRNPPYTAVRFLSTTVIAVMFGTMFWDLGGKYSSRQDLFNAMGSMYNAVLFVGIQNSASVQPVVAIGRTVFYRERAAGMYSAFPYALAQVLIELPYIFVQAATYSVIVYSMMGFEWTLEKFFWYMFFMYFTLCYFTFYGMMTVAVTPNHHVASVVAAAFYGIWNLFSGFVIPRPSMPVWWRWYYWACPVAWTIYGLLASQFGDISDVMKLENISVQEFLRSYFGIRHDFIGVSAIMVSGFAVLFAVIFAVSIKAFNFQKR</sequence>
<evidence type="ECO:0000313" key="12">
    <source>
        <dbReference type="EMBL" id="WVZ24489.1"/>
    </source>
</evidence>
<keyword evidence="3" id="KW-0813">Transport</keyword>
<dbReference type="InterPro" id="IPR034003">
    <property type="entry name" value="ABCG_PDR_2"/>
</dbReference>
<evidence type="ECO:0000256" key="8">
    <source>
        <dbReference type="ARBA" id="ARBA00022989"/>
    </source>
</evidence>
<dbReference type="InterPro" id="IPR027417">
    <property type="entry name" value="P-loop_NTPase"/>
</dbReference>
<dbReference type="FunFam" id="3.40.50.300:FF:000059">
    <property type="entry name" value="ABC transporter G family member 40"/>
    <property type="match status" value="1"/>
</dbReference>
<dbReference type="PROSITE" id="PS50893">
    <property type="entry name" value="ABC_TRANSPORTER_2"/>
    <property type="match status" value="2"/>
</dbReference>
<evidence type="ECO:0000256" key="7">
    <source>
        <dbReference type="ARBA" id="ARBA00022840"/>
    </source>
</evidence>
<keyword evidence="6" id="KW-0547">Nucleotide-binding</keyword>
<dbReference type="SUPFAM" id="SSF52540">
    <property type="entry name" value="P-loop containing nucleoside triphosphate hydrolases"/>
    <property type="match status" value="2"/>
</dbReference>
<proteinExistence type="inferred from homology"/>
<feature type="domain" description="ABC transporter" evidence="11">
    <location>
        <begin position="741"/>
        <end position="982"/>
    </location>
</feature>
<evidence type="ECO:0000313" key="13">
    <source>
        <dbReference type="Proteomes" id="UP001374535"/>
    </source>
</evidence>
<evidence type="ECO:0000256" key="2">
    <source>
        <dbReference type="ARBA" id="ARBA00006012"/>
    </source>
</evidence>
<gene>
    <name evidence="12" type="ORF">V8G54_003033</name>
</gene>
<name>A0AAQ3S9S6_VIGMU</name>
<dbReference type="Pfam" id="PF01061">
    <property type="entry name" value="ABC2_membrane"/>
    <property type="match status" value="2"/>
</dbReference>
<evidence type="ECO:0000256" key="9">
    <source>
        <dbReference type="ARBA" id="ARBA00023136"/>
    </source>
</evidence>
<evidence type="ECO:0000256" key="5">
    <source>
        <dbReference type="ARBA" id="ARBA00022737"/>
    </source>
</evidence>
<feature type="transmembrane region" description="Helical" evidence="10">
    <location>
        <begin position="1251"/>
        <end position="1274"/>
    </location>
</feature>
<dbReference type="GO" id="GO:0016887">
    <property type="term" value="F:ATP hydrolysis activity"/>
    <property type="evidence" value="ECO:0007669"/>
    <property type="project" value="InterPro"/>
</dbReference>
<keyword evidence="5" id="KW-0677">Repeat</keyword>
<dbReference type="CDD" id="cd03233">
    <property type="entry name" value="ABCG_PDR_domain1"/>
    <property type="match status" value="1"/>
</dbReference>
<keyword evidence="7" id="KW-0067">ATP-binding</keyword>
<keyword evidence="8 10" id="KW-1133">Transmembrane helix</keyword>
<dbReference type="PANTHER" id="PTHR48040">
    <property type="entry name" value="PLEIOTROPIC DRUG RESISTANCE PROTEIN 1-LIKE ISOFORM X1"/>
    <property type="match status" value="1"/>
</dbReference>
<dbReference type="InterPro" id="IPR013525">
    <property type="entry name" value="ABC2_TM"/>
</dbReference>
<dbReference type="GO" id="GO:0005524">
    <property type="term" value="F:ATP binding"/>
    <property type="evidence" value="ECO:0007669"/>
    <property type="project" value="UniProtKB-KW"/>
</dbReference>
<dbReference type="GO" id="GO:0016020">
    <property type="term" value="C:membrane"/>
    <property type="evidence" value="ECO:0007669"/>
    <property type="project" value="UniProtKB-SubCell"/>
</dbReference>
<dbReference type="InterPro" id="IPR003593">
    <property type="entry name" value="AAA+_ATPase"/>
</dbReference>
<feature type="transmembrane region" description="Helical" evidence="10">
    <location>
        <begin position="1173"/>
        <end position="1193"/>
    </location>
</feature>
<feature type="transmembrane region" description="Helical" evidence="10">
    <location>
        <begin position="530"/>
        <end position="552"/>
    </location>
</feature>
<comment type="subcellular location">
    <subcellularLocation>
        <location evidence="1">Membrane</location>
        <topology evidence="1">Multi-pass membrane protein</topology>
    </subcellularLocation>
</comment>
<evidence type="ECO:0000256" key="4">
    <source>
        <dbReference type="ARBA" id="ARBA00022692"/>
    </source>
</evidence>
<feature type="transmembrane region" description="Helical" evidence="10">
    <location>
        <begin position="641"/>
        <end position="662"/>
    </location>
</feature>
<reference evidence="12 13" key="1">
    <citation type="journal article" date="2023" name="Life. Sci Alliance">
        <title>Evolutionary insights into 3D genome organization and epigenetic landscape of Vigna mungo.</title>
        <authorList>
            <person name="Junaid A."/>
            <person name="Singh B."/>
            <person name="Bhatia S."/>
        </authorList>
    </citation>
    <scope>NUCLEOTIDE SEQUENCE [LARGE SCALE GENOMIC DNA]</scope>
    <source>
        <strain evidence="12">Urdbean</strain>
    </source>
</reference>
<dbReference type="InterPro" id="IPR029481">
    <property type="entry name" value="ABC_trans_N"/>
</dbReference>
<evidence type="ECO:0000259" key="11">
    <source>
        <dbReference type="PROSITE" id="PS50893"/>
    </source>
</evidence>
<feature type="transmembrane region" description="Helical" evidence="10">
    <location>
        <begin position="668"/>
        <end position="687"/>
    </location>
</feature>
<feature type="transmembrane region" description="Helical" evidence="10">
    <location>
        <begin position="497"/>
        <end position="518"/>
    </location>
</feature>
<keyword evidence="13" id="KW-1185">Reference proteome</keyword>
<dbReference type="EMBL" id="CP144700">
    <property type="protein sequence ID" value="WVZ24489.1"/>
    <property type="molecule type" value="Genomic_DNA"/>
</dbReference>
<feature type="domain" description="ABC transporter" evidence="11">
    <location>
        <begin position="144"/>
        <end position="401"/>
    </location>
</feature>
<evidence type="ECO:0000256" key="3">
    <source>
        <dbReference type="ARBA" id="ARBA00022448"/>
    </source>
</evidence>
<dbReference type="FunFam" id="3.40.50.300:FF:000179">
    <property type="entry name" value="ABC transporter G family member 34"/>
    <property type="match status" value="1"/>
</dbReference>
<dbReference type="InterPro" id="IPR003439">
    <property type="entry name" value="ABC_transporter-like_ATP-bd"/>
</dbReference>
<keyword evidence="4 10" id="KW-0812">Transmembrane</keyword>
<dbReference type="SMART" id="SM00382">
    <property type="entry name" value="AAA"/>
    <property type="match status" value="2"/>
</dbReference>
<evidence type="ECO:0000256" key="10">
    <source>
        <dbReference type="SAM" id="Phobius"/>
    </source>
</evidence>
<protein>
    <recommendedName>
        <fullName evidence="11">ABC transporter domain-containing protein</fullName>
    </recommendedName>
</protein>
<comment type="similarity">
    <text evidence="2">Belongs to the ABC transporter superfamily. ABCG family. PDR (TC 3.A.1.205) subfamily.</text>
</comment>
<evidence type="ECO:0000256" key="1">
    <source>
        <dbReference type="ARBA" id="ARBA00004141"/>
    </source>
</evidence>
<feature type="transmembrane region" description="Helical" evidence="10">
    <location>
        <begin position="1104"/>
        <end position="1131"/>
    </location>
</feature>
<dbReference type="Gene3D" id="3.40.50.300">
    <property type="entry name" value="P-loop containing nucleotide triphosphate hydrolases"/>
    <property type="match status" value="2"/>
</dbReference>
<dbReference type="InterPro" id="IPR043926">
    <property type="entry name" value="ABCG_dom"/>
</dbReference>
<dbReference type="PANTHER" id="PTHR48040:SF20">
    <property type="entry name" value="PLEIOTROPIC DRUG RESISTANCE PROTEIN 1"/>
    <property type="match status" value="1"/>
</dbReference>
<feature type="transmembrane region" description="Helical" evidence="10">
    <location>
        <begin position="1030"/>
        <end position="1048"/>
    </location>
</feature>
<keyword evidence="9 10" id="KW-0472">Membrane</keyword>
<dbReference type="Pfam" id="PF14510">
    <property type="entry name" value="ABC_trans_N"/>
    <property type="match status" value="1"/>
</dbReference>
<evidence type="ECO:0000256" key="6">
    <source>
        <dbReference type="ARBA" id="ARBA00022741"/>
    </source>
</evidence>
<feature type="transmembrane region" description="Helical" evidence="10">
    <location>
        <begin position="1205"/>
        <end position="1224"/>
    </location>
</feature>
<feature type="transmembrane region" description="Helical" evidence="10">
    <location>
        <begin position="573"/>
        <end position="603"/>
    </location>
</feature>
<dbReference type="GO" id="GO:0140359">
    <property type="term" value="F:ABC-type transporter activity"/>
    <property type="evidence" value="ECO:0007669"/>
    <property type="project" value="InterPro"/>
</dbReference>
<dbReference type="CDD" id="cd03232">
    <property type="entry name" value="ABCG_PDR_domain2"/>
    <property type="match status" value="1"/>
</dbReference>
<organism evidence="12 13">
    <name type="scientific">Vigna mungo</name>
    <name type="common">Black gram</name>
    <name type="synonym">Phaseolus mungo</name>
    <dbReference type="NCBI Taxonomy" id="3915"/>
    <lineage>
        <taxon>Eukaryota</taxon>
        <taxon>Viridiplantae</taxon>
        <taxon>Streptophyta</taxon>
        <taxon>Embryophyta</taxon>
        <taxon>Tracheophyta</taxon>
        <taxon>Spermatophyta</taxon>
        <taxon>Magnoliopsida</taxon>
        <taxon>eudicotyledons</taxon>
        <taxon>Gunneridae</taxon>
        <taxon>Pentapetalae</taxon>
        <taxon>rosids</taxon>
        <taxon>fabids</taxon>
        <taxon>Fabales</taxon>
        <taxon>Fabaceae</taxon>
        <taxon>Papilionoideae</taxon>
        <taxon>50 kb inversion clade</taxon>
        <taxon>NPAAA clade</taxon>
        <taxon>indigoferoid/millettioid clade</taxon>
        <taxon>Phaseoleae</taxon>
        <taxon>Vigna</taxon>
    </lineage>
</organism>
<dbReference type="InterPro" id="IPR034001">
    <property type="entry name" value="ABCG_PDR_1"/>
</dbReference>
<dbReference type="Proteomes" id="UP001374535">
    <property type="component" value="Chromosome 1"/>
</dbReference>
<accession>A0AAQ3S9S6</accession>
<dbReference type="Pfam" id="PF19055">
    <property type="entry name" value="ABC2_membrane_7"/>
    <property type="match status" value="1"/>
</dbReference>
<feature type="transmembrane region" description="Helical" evidence="10">
    <location>
        <begin position="1143"/>
        <end position="1167"/>
    </location>
</feature>